<dbReference type="AlphaFoldDB" id="A0A1I8BA34"/>
<evidence type="ECO:0000313" key="1">
    <source>
        <dbReference type="Proteomes" id="UP000095281"/>
    </source>
</evidence>
<reference evidence="2" key="1">
    <citation type="submission" date="2016-11" db="UniProtKB">
        <authorList>
            <consortium name="WormBaseParasite"/>
        </authorList>
    </citation>
    <scope>IDENTIFICATION</scope>
</reference>
<accession>A0A1I8BA34</accession>
<dbReference type="WBParaSite" id="MhA1_Contig1679.frz3.gene14">
    <property type="protein sequence ID" value="MhA1_Contig1679.frz3.gene14"/>
    <property type="gene ID" value="MhA1_Contig1679.frz3.gene14"/>
</dbReference>
<organism evidence="1 2">
    <name type="scientific">Meloidogyne hapla</name>
    <name type="common">Root-knot nematode worm</name>
    <dbReference type="NCBI Taxonomy" id="6305"/>
    <lineage>
        <taxon>Eukaryota</taxon>
        <taxon>Metazoa</taxon>
        <taxon>Ecdysozoa</taxon>
        <taxon>Nematoda</taxon>
        <taxon>Chromadorea</taxon>
        <taxon>Rhabditida</taxon>
        <taxon>Tylenchina</taxon>
        <taxon>Tylenchomorpha</taxon>
        <taxon>Tylenchoidea</taxon>
        <taxon>Meloidogynidae</taxon>
        <taxon>Meloidogyninae</taxon>
        <taxon>Meloidogyne</taxon>
    </lineage>
</organism>
<evidence type="ECO:0000313" key="2">
    <source>
        <dbReference type="WBParaSite" id="MhA1_Contig1679.frz3.gene14"/>
    </source>
</evidence>
<keyword evidence="1" id="KW-1185">Reference proteome</keyword>
<protein>
    <submittedName>
        <fullName evidence="2">Uncharacterized protein</fullName>
    </submittedName>
</protein>
<name>A0A1I8BA34_MELHA</name>
<dbReference type="Proteomes" id="UP000095281">
    <property type="component" value="Unplaced"/>
</dbReference>
<sequence length="82" mass="10104">MEELNIKEKQNNLNYLNYEDEKVFEGNKEFNHKNLFQNNSEIEDYSKWEEEEYINNYKDLNKFETKAKTIEELDKEVEIQCN</sequence>
<proteinExistence type="predicted"/>